<reference evidence="2 3" key="1">
    <citation type="journal article" date="2012" name="PLoS Pathog.">
        <title>Diverse lifestyles and strategies of plant pathogenesis encoded in the genomes of eighteen Dothideomycetes fungi.</title>
        <authorList>
            <person name="Ohm R.A."/>
            <person name="Feau N."/>
            <person name="Henrissat B."/>
            <person name="Schoch C.L."/>
            <person name="Horwitz B.A."/>
            <person name="Barry K.W."/>
            <person name="Condon B.J."/>
            <person name="Copeland A.C."/>
            <person name="Dhillon B."/>
            <person name="Glaser F."/>
            <person name="Hesse C.N."/>
            <person name="Kosti I."/>
            <person name="LaButti K."/>
            <person name="Lindquist E.A."/>
            <person name="Lucas S."/>
            <person name="Salamov A.A."/>
            <person name="Bradshaw R.E."/>
            <person name="Ciuffetti L."/>
            <person name="Hamelin R.C."/>
            <person name="Kema G.H.J."/>
            <person name="Lawrence C."/>
            <person name="Scott J.A."/>
            <person name="Spatafora J.W."/>
            <person name="Turgeon B.G."/>
            <person name="de Wit P.J.G.M."/>
            <person name="Zhong S."/>
            <person name="Goodwin S.B."/>
            <person name="Grigoriev I.V."/>
        </authorList>
    </citation>
    <scope>NUCLEOTIDE SEQUENCE [LARGE SCALE GENOMIC DNA]</scope>
    <source>
        <strain evidence="3">C5 / ATCC 48332 / race O</strain>
    </source>
</reference>
<dbReference type="HOGENOM" id="CLU_2049472_0_0_1"/>
<evidence type="ECO:0000313" key="2">
    <source>
        <dbReference type="EMBL" id="EMD96896.1"/>
    </source>
</evidence>
<dbReference type="EMBL" id="KB445569">
    <property type="protein sequence ID" value="EMD96896.1"/>
    <property type="molecule type" value="Genomic_DNA"/>
</dbReference>
<name>M2UTL2_COCH5</name>
<reference evidence="3" key="2">
    <citation type="journal article" date="2013" name="PLoS Genet.">
        <title>Comparative genome structure, secondary metabolite, and effector coding capacity across Cochliobolus pathogens.</title>
        <authorList>
            <person name="Condon B.J."/>
            <person name="Leng Y."/>
            <person name="Wu D."/>
            <person name="Bushley K.E."/>
            <person name="Ohm R.A."/>
            <person name="Otillar R."/>
            <person name="Martin J."/>
            <person name="Schackwitz W."/>
            <person name="Grimwood J."/>
            <person name="MohdZainudin N."/>
            <person name="Xue C."/>
            <person name="Wang R."/>
            <person name="Manning V.A."/>
            <person name="Dhillon B."/>
            <person name="Tu Z.J."/>
            <person name="Steffenson B.J."/>
            <person name="Salamov A."/>
            <person name="Sun H."/>
            <person name="Lowry S."/>
            <person name="LaButti K."/>
            <person name="Han J."/>
            <person name="Copeland A."/>
            <person name="Lindquist E."/>
            <person name="Barry K."/>
            <person name="Schmutz J."/>
            <person name="Baker S.E."/>
            <person name="Ciuffetti L.M."/>
            <person name="Grigoriev I.V."/>
            <person name="Zhong S."/>
            <person name="Turgeon B.G."/>
        </authorList>
    </citation>
    <scope>NUCLEOTIDE SEQUENCE [LARGE SCALE GENOMIC DNA]</scope>
    <source>
        <strain evidence="3">C5 / ATCC 48332 / race O</strain>
    </source>
</reference>
<feature type="compositionally biased region" description="Basic and acidic residues" evidence="1">
    <location>
        <begin position="1"/>
        <end position="11"/>
    </location>
</feature>
<sequence length="120" mass="13005">MDWEKKKKEIHTAVTKRRGAPKESGGERTKDMQESGTRSGLQGPQARAIVSGYARLAAGRVPDGILGASALSSPPLLSRDLSRPARFGIPVVSNIARSLGCVTQEDRPLQWMVHIPYIGQ</sequence>
<evidence type="ECO:0000256" key="1">
    <source>
        <dbReference type="SAM" id="MobiDB-lite"/>
    </source>
</evidence>
<dbReference type="AlphaFoldDB" id="M2UTL2"/>
<gene>
    <name evidence="2" type="ORF">COCHEDRAFT_1025388</name>
</gene>
<protein>
    <submittedName>
        <fullName evidence="2">Uncharacterized protein</fullName>
    </submittedName>
</protein>
<feature type="region of interest" description="Disordered" evidence="1">
    <location>
        <begin position="1"/>
        <end position="44"/>
    </location>
</feature>
<organism evidence="2 3">
    <name type="scientific">Cochliobolus heterostrophus (strain C5 / ATCC 48332 / race O)</name>
    <name type="common">Southern corn leaf blight fungus</name>
    <name type="synonym">Bipolaris maydis</name>
    <dbReference type="NCBI Taxonomy" id="701091"/>
    <lineage>
        <taxon>Eukaryota</taxon>
        <taxon>Fungi</taxon>
        <taxon>Dikarya</taxon>
        <taxon>Ascomycota</taxon>
        <taxon>Pezizomycotina</taxon>
        <taxon>Dothideomycetes</taxon>
        <taxon>Pleosporomycetidae</taxon>
        <taxon>Pleosporales</taxon>
        <taxon>Pleosporineae</taxon>
        <taxon>Pleosporaceae</taxon>
        <taxon>Bipolaris</taxon>
    </lineage>
</organism>
<evidence type="ECO:0000313" key="3">
    <source>
        <dbReference type="Proteomes" id="UP000016936"/>
    </source>
</evidence>
<dbReference type="Proteomes" id="UP000016936">
    <property type="component" value="Unassembled WGS sequence"/>
</dbReference>
<feature type="compositionally biased region" description="Basic and acidic residues" evidence="1">
    <location>
        <begin position="20"/>
        <end position="33"/>
    </location>
</feature>
<keyword evidence="3" id="KW-1185">Reference proteome</keyword>
<accession>M2UTL2</accession>
<proteinExistence type="predicted"/>